<dbReference type="PANTHER" id="PTHR10283">
    <property type="entry name" value="SOLUTE CARRIER FAMILY 13 MEMBER"/>
    <property type="match status" value="1"/>
</dbReference>
<evidence type="ECO:0000256" key="6">
    <source>
        <dbReference type="SAM" id="Phobius"/>
    </source>
</evidence>
<feature type="chain" id="PRO_5035921673" description="Solute carrier family 13 member 2" evidence="7">
    <location>
        <begin position="21"/>
        <end position="148"/>
    </location>
</feature>
<sequence length="148" mass="15830">MGYLVVVVLTPIVLLPIIFSVDEKKAAGCGYTIAVMAIFWLTECLPIAVTSLLPVVLLPALGVMSAKTVSASYLNDTSMMFLGGITGAIAIEIHGDHLLLGMSLVTWFLSMWISNTATTAMMMTTAQALLQQFRDFKDVHSANGSSTN</sequence>
<name>A0A8S3YXR2_9EUPU</name>
<dbReference type="Proteomes" id="UP000678393">
    <property type="component" value="Unassembled WGS sequence"/>
</dbReference>
<feature type="signal peptide" evidence="7">
    <location>
        <begin position="1"/>
        <end position="20"/>
    </location>
</feature>
<protein>
    <recommendedName>
        <fullName evidence="10">Solute carrier family 13 member 2</fullName>
    </recommendedName>
</protein>
<evidence type="ECO:0000256" key="2">
    <source>
        <dbReference type="ARBA" id="ARBA00006772"/>
    </source>
</evidence>
<feature type="non-terminal residue" evidence="8">
    <location>
        <position position="148"/>
    </location>
</feature>
<evidence type="ECO:0000256" key="4">
    <source>
        <dbReference type="ARBA" id="ARBA00022989"/>
    </source>
</evidence>
<dbReference type="OrthoDB" id="6493944at2759"/>
<keyword evidence="3 6" id="KW-0812">Transmembrane</keyword>
<evidence type="ECO:0008006" key="10">
    <source>
        <dbReference type="Google" id="ProtNLM"/>
    </source>
</evidence>
<accession>A0A8S3YXR2</accession>
<keyword evidence="7" id="KW-0732">Signal</keyword>
<dbReference type="AlphaFoldDB" id="A0A8S3YXR2"/>
<comment type="similarity">
    <text evidence="2">Belongs to the SLC13A/DASS transporter (TC 2.A.47) family. NADC subfamily.</text>
</comment>
<feature type="transmembrane region" description="Helical" evidence="6">
    <location>
        <begin position="73"/>
        <end position="91"/>
    </location>
</feature>
<dbReference type="Pfam" id="PF00939">
    <property type="entry name" value="Na_sulph_symp"/>
    <property type="match status" value="1"/>
</dbReference>
<keyword evidence="9" id="KW-1185">Reference proteome</keyword>
<keyword evidence="5 6" id="KW-0472">Membrane</keyword>
<evidence type="ECO:0000256" key="3">
    <source>
        <dbReference type="ARBA" id="ARBA00022692"/>
    </source>
</evidence>
<evidence type="ECO:0000313" key="8">
    <source>
        <dbReference type="EMBL" id="CAG5120455.1"/>
    </source>
</evidence>
<feature type="transmembrane region" description="Helical" evidence="6">
    <location>
        <begin position="30"/>
        <end position="61"/>
    </location>
</feature>
<dbReference type="PANTHER" id="PTHR10283:SF82">
    <property type="entry name" value="SOLUTE CARRIER FAMILY 13 MEMBER 2"/>
    <property type="match status" value="1"/>
</dbReference>
<evidence type="ECO:0000313" key="9">
    <source>
        <dbReference type="Proteomes" id="UP000678393"/>
    </source>
</evidence>
<evidence type="ECO:0000256" key="5">
    <source>
        <dbReference type="ARBA" id="ARBA00023136"/>
    </source>
</evidence>
<dbReference type="GO" id="GO:0005886">
    <property type="term" value="C:plasma membrane"/>
    <property type="evidence" value="ECO:0007669"/>
    <property type="project" value="TreeGrafter"/>
</dbReference>
<keyword evidence="4 6" id="KW-1133">Transmembrane helix</keyword>
<evidence type="ECO:0000256" key="1">
    <source>
        <dbReference type="ARBA" id="ARBA00004141"/>
    </source>
</evidence>
<dbReference type="EMBL" id="CAJHNH020000901">
    <property type="protein sequence ID" value="CAG5120455.1"/>
    <property type="molecule type" value="Genomic_DNA"/>
</dbReference>
<proteinExistence type="inferred from homology"/>
<gene>
    <name evidence="8" type="ORF">CUNI_LOCUS6013</name>
</gene>
<dbReference type="GO" id="GO:0005310">
    <property type="term" value="F:dicarboxylic acid transmembrane transporter activity"/>
    <property type="evidence" value="ECO:0007669"/>
    <property type="project" value="UniProtKB-ARBA"/>
</dbReference>
<dbReference type="InterPro" id="IPR001898">
    <property type="entry name" value="SLC13A/DASS"/>
</dbReference>
<evidence type="ECO:0000256" key="7">
    <source>
        <dbReference type="SAM" id="SignalP"/>
    </source>
</evidence>
<comment type="subcellular location">
    <subcellularLocation>
        <location evidence="1">Membrane</location>
        <topology evidence="1">Multi-pass membrane protein</topology>
    </subcellularLocation>
</comment>
<dbReference type="GO" id="GO:0015556">
    <property type="term" value="F:C4-dicarboxylate transmembrane transporter activity"/>
    <property type="evidence" value="ECO:0007669"/>
    <property type="project" value="UniProtKB-ARBA"/>
</dbReference>
<organism evidence="8 9">
    <name type="scientific">Candidula unifasciata</name>
    <dbReference type="NCBI Taxonomy" id="100452"/>
    <lineage>
        <taxon>Eukaryota</taxon>
        <taxon>Metazoa</taxon>
        <taxon>Spiralia</taxon>
        <taxon>Lophotrochozoa</taxon>
        <taxon>Mollusca</taxon>
        <taxon>Gastropoda</taxon>
        <taxon>Heterobranchia</taxon>
        <taxon>Euthyneura</taxon>
        <taxon>Panpulmonata</taxon>
        <taxon>Eupulmonata</taxon>
        <taxon>Stylommatophora</taxon>
        <taxon>Helicina</taxon>
        <taxon>Helicoidea</taxon>
        <taxon>Geomitridae</taxon>
        <taxon>Candidula</taxon>
    </lineage>
</organism>
<reference evidence="8" key="1">
    <citation type="submission" date="2021-04" db="EMBL/GenBank/DDBJ databases">
        <authorList>
            <consortium name="Molecular Ecology Group"/>
        </authorList>
    </citation>
    <scope>NUCLEOTIDE SEQUENCE</scope>
</reference>
<comment type="caution">
    <text evidence="8">The sequence shown here is derived from an EMBL/GenBank/DDBJ whole genome shotgun (WGS) entry which is preliminary data.</text>
</comment>